<dbReference type="PROSITE" id="PS50075">
    <property type="entry name" value="CARRIER"/>
    <property type="match status" value="1"/>
</dbReference>
<dbReference type="Pfam" id="PF00550">
    <property type="entry name" value="PP-binding"/>
    <property type="match status" value="1"/>
</dbReference>
<name>A0A2P8I3L7_SACCR</name>
<comment type="caution">
    <text evidence="2">The sequence shown here is derived from an EMBL/GenBank/DDBJ whole genome shotgun (WGS) entry which is preliminary data.</text>
</comment>
<keyword evidence="3" id="KW-1185">Reference proteome</keyword>
<accession>A0A2P8I3L7</accession>
<dbReference type="Gene3D" id="1.10.1200.10">
    <property type="entry name" value="ACP-like"/>
    <property type="match status" value="1"/>
</dbReference>
<protein>
    <submittedName>
        <fullName evidence="2">Acyl carrier protein</fullName>
    </submittedName>
</protein>
<dbReference type="InterPro" id="IPR009081">
    <property type="entry name" value="PP-bd_ACP"/>
</dbReference>
<gene>
    <name evidence="2" type="ORF">B0I31_110147</name>
</gene>
<dbReference type="SUPFAM" id="SSF47336">
    <property type="entry name" value="ACP-like"/>
    <property type="match status" value="1"/>
</dbReference>
<reference evidence="2 3" key="1">
    <citation type="submission" date="2018-03" db="EMBL/GenBank/DDBJ databases">
        <title>Genomic Encyclopedia of Type Strains, Phase III (KMG-III): the genomes of soil and plant-associated and newly described type strains.</title>
        <authorList>
            <person name="Whitman W."/>
        </authorList>
    </citation>
    <scope>NUCLEOTIDE SEQUENCE [LARGE SCALE GENOMIC DNA]</scope>
    <source>
        <strain evidence="2 3">CGMCC 4.7097</strain>
    </source>
</reference>
<evidence type="ECO:0000313" key="3">
    <source>
        <dbReference type="Proteomes" id="UP000241118"/>
    </source>
</evidence>
<proteinExistence type="predicted"/>
<evidence type="ECO:0000259" key="1">
    <source>
        <dbReference type="PROSITE" id="PS50075"/>
    </source>
</evidence>
<sequence>MYETLKKILVDTLKVAPEQITPDATKDDLDLDSLAFVELSMVLGKEHDLHISDDELFDMETVGDIVALMEERAGERA</sequence>
<dbReference type="Proteomes" id="UP000241118">
    <property type="component" value="Unassembled WGS sequence"/>
</dbReference>
<dbReference type="OrthoDB" id="3693977at2"/>
<feature type="domain" description="Carrier" evidence="1">
    <location>
        <begin position="1"/>
        <end position="73"/>
    </location>
</feature>
<dbReference type="InterPro" id="IPR036736">
    <property type="entry name" value="ACP-like_sf"/>
</dbReference>
<dbReference type="EMBL" id="PYAX01000010">
    <property type="protein sequence ID" value="PSL53056.1"/>
    <property type="molecule type" value="Genomic_DNA"/>
</dbReference>
<organism evidence="2 3">
    <name type="scientific">Saccharothrix carnea</name>
    <dbReference type="NCBI Taxonomy" id="1280637"/>
    <lineage>
        <taxon>Bacteria</taxon>
        <taxon>Bacillati</taxon>
        <taxon>Actinomycetota</taxon>
        <taxon>Actinomycetes</taxon>
        <taxon>Pseudonocardiales</taxon>
        <taxon>Pseudonocardiaceae</taxon>
        <taxon>Saccharothrix</taxon>
    </lineage>
</organism>
<dbReference type="AlphaFoldDB" id="A0A2P8I3L7"/>
<dbReference type="RefSeq" id="WP_106618388.1">
    <property type="nucleotide sequence ID" value="NZ_PYAX01000010.1"/>
</dbReference>
<evidence type="ECO:0000313" key="2">
    <source>
        <dbReference type="EMBL" id="PSL53056.1"/>
    </source>
</evidence>